<dbReference type="Gene3D" id="1.20.82.10">
    <property type="entry name" value="ADP Ribosyl Cyclase, Chain A, domain 1"/>
    <property type="match status" value="1"/>
</dbReference>
<evidence type="ECO:0000256" key="5">
    <source>
        <dbReference type="ARBA" id="ARBA00023157"/>
    </source>
</evidence>
<feature type="signal peptide" evidence="6">
    <location>
        <begin position="1"/>
        <end position="18"/>
    </location>
</feature>
<dbReference type="GO" id="GO:0005886">
    <property type="term" value="C:plasma membrane"/>
    <property type="evidence" value="ECO:0007669"/>
    <property type="project" value="TreeGrafter"/>
</dbReference>
<keyword evidence="6" id="KW-0732">Signal</keyword>
<dbReference type="Pfam" id="PF02267">
    <property type="entry name" value="Rib_hydrolayse"/>
    <property type="match status" value="1"/>
</dbReference>
<gene>
    <name evidence="7" type="ORF">BpHYR1_032263</name>
</gene>
<comment type="similarity">
    <text evidence="1">Belongs to the ADP-ribosyl cyclase family.</text>
</comment>
<protein>
    <submittedName>
        <fullName evidence="7">ADP-ribosyl cyclase cyclic ADP-ribose hydrolase 1</fullName>
    </submittedName>
</protein>
<accession>A0A3M7SNQ1</accession>
<name>A0A3M7SNQ1_BRAPC</name>
<evidence type="ECO:0000313" key="8">
    <source>
        <dbReference type="Proteomes" id="UP000276133"/>
    </source>
</evidence>
<dbReference type="STRING" id="10195.A0A3M7SNQ1"/>
<keyword evidence="4" id="KW-0520">NAD</keyword>
<keyword evidence="2" id="KW-0808">Transferase</keyword>
<keyword evidence="8" id="KW-1185">Reference proteome</keyword>
<dbReference type="EMBL" id="REGN01001039">
    <property type="protein sequence ID" value="RNA37464.1"/>
    <property type="molecule type" value="Genomic_DNA"/>
</dbReference>
<evidence type="ECO:0000256" key="1">
    <source>
        <dbReference type="ARBA" id="ARBA00005406"/>
    </source>
</evidence>
<evidence type="ECO:0000256" key="4">
    <source>
        <dbReference type="ARBA" id="ARBA00023027"/>
    </source>
</evidence>
<keyword evidence="5" id="KW-1015">Disulfide bond</keyword>
<dbReference type="InterPro" id="IPR003193">
    <property type="entry name" value="ADP-ribosyl_cyclase"/>
</dbReference>
<dbReference type="GO" id="GO:0016849">
    <property type="term" value="F:phosphorus-oxygen lyase activity"/>
    <property type="evidence" value="ECO:0007669"/>
    <property type="project" value="TreeGrafter"/>
</dbReference>
<evidence type="ECO:0000256" key="6">
    <source>
        <dbReference type="SAM" id="SignalP"/>
    </source>
</evidence>
<reference evidence="7 8" key="1">
    <citation type="journal article" date="2018" name="Sci. Rep.">
        <title>Genomic signatures of local adaptation to the degree of environmental predictability in rotifers.</title>
        <authorList>
            <person name="Franch-Gras L."/>
            <person name="Hahn C."/>
            <person name="Garcia-Roger E.M."/>
            <person name="Carmona M.J."/>
            <person name="Serra M."/>
            <person name="Gomez A."/>
        </authorList>
    </citation>
    <scope>NUCLEOTIDE SEQUENCE [LARGE SCALE GENOMIC DNA]</scope>
    <source>
        <strain evidence="7">HYR1</strain>
    </source>
</reference>
<dbReference type="AlphaFoldDB" id="A0A3M7SNQ1"/>
<feature type="chain" id="PRO_5017945265" evidence="6">
    <location>
        <begin position="19"/>
        <end position="304"/>
    </location>
</feature>
<organism evidence="7 8">
    <name type="scientific">Brachionus plicatilis</name>
    <name type="common">Marine rotifer</name>
    <name type="synonym">Brachionus muelleri</name>
    <dbReference type="NCBI Taxonomy" id="10195"/>
    <lineage>
        <taxon>Eukaryota</taxon>
        <taxon>Metazoa</taxon>
        <taxon>Spiralia</taxon>
        <taxon>Gnathifera</taxon>
        <taxon>Rotifera</taxon>
        <taxon>Eurotatoria</taxon>
        <taxon>Monogononta</taxon>
        <taxon>Pseudotrocha</taxon>
        <taxon>Ploima</taxon>
        <taxon>Brachionidae</taxon>
        <taxon>Brachionus</taxon>
    </lineage>
</organism>
<dbReference type="SUPFAM" id="SSF52309">
    <property type="entry name" value="N-(deoxy)ribosyltransferase-like"/>
    <property type="match status" value="1"/>
</dbReference>
<sequence>MLSLLFQLLLFSKPSFEASLCNNLYNGTTKNFKDIVLGRCFYYINSLHKDNCEINSANLNCSLIWDEFYRVIVNKSPCQVSIEDFDQFVHLTSHPYSNEKSVFWSGTYKAVHQISRLKGDWTLEDTLSGYLLDGLSFCSDNKSDNFLTICPTDCVTRNNPFWNAVSKNYASKATGRVTAVLNGTRNSGALSNYSTFFNYELPSMNFKNINHFQVILLHSPEMSKYETCQMPKTLNTLRNILQSNNVTYECIDDNFYLKNFLCIENQNSPECQKLFSAFSKTSSVIPFWHASASIIALTTFNLLF</sequence>
<dbReference type="Gene3D" id="3.40.50.720">
    <property type="entry name" value="NAD(P)-binding Rossmann-like Domain"/>
    <property type="match status" value="1"/>
</dbReference>
<comment type="caution">
    <text evidence="7">The sequence shown here is derived from an EMBL/GenBank/DDBJ whole genome shotgun (WGS) entry which is preliminary data.</text>
</comment>
<dbReference type="GO" id="GO:0061809">
    <property type="term" value="F:NAD+ nucleosidase activity, cyclic ADP-ribose generating"/>
    <property type="evidence" value="ECO:0007669"/>
    <property type="project" value="InterPro"/>
</dbReference>
<evidence type="ECO:0000256" key="2">
    <source>
        <dbReference type="ARBA" id="ARBA00022679"/>
    </source>
</evidence>
<dbReference type="OrthoDB" id="10028716at2759"/>
<proteinExistence type="inferred from homology"/>
<dbReference type="GO" id="GO:0016740">
    <property type="term" value="F:transferase activity"/>
    <property type="evidence" value="ECO:0007669"/>
    <property type="project" value="UniProtKB-KW"/>
</dbReference>
<dbReference type="PANTHER" id="PTHR10912">
    <property type="entry name" value="ADP-RIBOSYL CYCLASE"/>
    <property type="match status" value="1"/>
</dbReference>
<keyword evidence="3 7" id="KW-0378">Hydrolase</keyword>
<dbReference type="Proteomes" id="UP000276133">
    <property type="component" value="Unassembled WGS sequence"/>
</dbReference>
<dbReference type="PANTHER" id="PTHR10912:SF7">
    <property type="entry name" value="ADP-RIBOSYL CYCLASE_CYCLIC ADP-RIBOSE HYDROLASE"/>
    <property type="match status" value="1"/>
</dbReference>
<evidence type="ECO:0000313" key="7">
    <source>
        <dbReference type="EMBL" id="RNA37464.1"/>
    </source>
</evidence>
<evidence type="ECO:0000256" key="3">
    <source>
        <dbReference type="ARBA" id="ARBA00022801"/>
    </source>
</evidence>